<keyword evidence="2 5" id="KW-0238">DNA-binding</keyword>
<gene>
    <name evidence="5" type="ORF">FHS12_003746</name>
</gene>
<evidence type="ECO:0000313" key="5">
    <source>
        <dbReference type="EMBL" id="MBB3090784.1"/>
    </source>
</evidence>
<dbReference type="AlphaFoldDB" id="A0A7W5A7E9"/>
<accession>A0A7W5A7E9</accession>
<keyword evidence="6" id="KW-1185">Reference proteome</keyword>
<dbReference type="PRINTS" id="PR00035">
    <property type="entry name" value="HTHGNTR"/>
</dbReference>
<dbReference type="Proteomes" id="UP000577707">
    <property type="component" value="Unassembled WGS sequence"/>
</dbReference>
<evidence type="ECO:0000256" key="2">
    <source>
        <dbReference type="ARBA" id="ARBA00023125"/>
    </source>
</evidence>
<dbReference type="InterPro" id="IPR036390">
    <property type="entry name" value="WH_DNA-bd_sf"/>
</dbReference>
<protein>
    <submittedName>
        <fullName evidence="5">DNA-binding GntR family transcriptional regulator</fullName>
    </submittedName>
</protein>
<dbReference type="Pfam" id="PF00392">
    <property type="entry name" value="GntR"/>
    <property type="match status" value="1"/>
</dbReference>
<dbReference type="PANTHER" id="PTHR44846:SF17">
    <property type="entry name" value="GNTR-FAMILY TRANSCRIPTIONAL REGULATOR"/>
    <property type="match status" value="1"/>
</dbReference>
<dbReference type="GO" id="GO:0045892">
    <property type="term" value="P:negative regulation of DNA-templated transcription"/>
    <property type="evidence" value="ECO:0007669"/>
    <property type="project" value="TreeGrafter"/>
</dbReference>
<evidence type="ECO:0000256" key="1">
    <source>
        <dbReference type="ARBA" id="ARBA00023015"/>
    </source>
</evidence>
<dbReference type="PROSITE" id="PS50949">
    <property type="entry name" value="HTH_GNTR"/>
    <property type="match status" value="1"/>
</dbReference>
<dbReference type="InterPro" id="IPR000524">
    <property type="entry name" value="Tscrpt_reg_HTH_GntR"/>
</dbReference>
<evidence type="ECO:0000256" key="3">
    <source>
        <dbReference type="ARBA" id="ARBA00023163"/>
    </source>
</evidence>
<dbReference type="EMBL" id="JACHXG010000008">
    <property type="protein sequence ID" value="MBB3090784.1"/>
    <property type="molecule type" value="Genomic_DNA"/>
</dbReference>
<proteinExistence type="predicted"/>
<name>A0A7W5A7E9_9ACTN</name>
<sequence length="115" mass="12459">MISRDNATPLQEQVAEDIRQRVRDGEYEVGAKLPPLRELRETYGVAEVTVHNAIRELQREGVLVSSAGRGTYVNALPASQGSGDDVDKLRRDLASLSSRVERLEKLVGGADSAGA</sequence>
<comment type="caution">
    <text evidence="5">The sequence shown here is derived from an EMBL/GenBank/DDBJ whole genome shotgun (WGS) entry which is preliminary data.</text>
</comment>
<evidence type="ECO:0000259" key="4">
    <source>
        <dbReference type="PROSITE" id="PS50949"/>
    </source>
</evidence>
<evidence type="ECO:0000313" key="6">
    <source>
        <dbReference type="Proteomes" id="UP000577707"/>
    </source>
</evidence>
<dbReference type="InterPro" id="IPR036388">
    <property type="entry name" value="WH-like_DNA-bd_sf"/>
</dbReference>
<reference evidence="5 6" key="1">
    <citation type="submission" date="2020-08" db="EMBL/GenBank/DDBJ databases">
        <title>Genomic Encyclopedia of Type Strains, Phase III (KMG-III): the genomes of soil and plant-associated and newly described type strains.</title>
        <authorList>
            <person name="Whitman W."/>
        </authorList>
    </citation>
    <scope>NUCLEOTIDE SEQUENCE [LARGE SCALE GENOMIC DNA]</scope>
    <source>
        <strain evidence="5 6">CECT 3302</strain>
    </source>
</reference>
<keyword evidence="3" id="KW-0804">Transcription</keyword>
<dbReference type="CDD" id="cd07377">
    <property type="entry name" value="WHTH_GntR"/>
    <property type="match status" value="1"/>
</dbReference>
<dbReference type="SMART" id="SM00345">
    <property type="entry name" value="HTH_GNTR"/>
    <property type="match status" value="1"/>
</dbReference>
<organism evidence="5 6">
    <name type="scientific">Nocardioides albus</name>
    <dbReference type="NCBI Taxonomy" id="1841"/>
    <lineage>
        <taxon>Bacteria</taxon>
        <taxon>Bacillati</taxon>
        <taxon>Actinomycetota</taxon>
        <taxon>Actinomycetes</taxon>
        <taxon>Propionibacteriales</taxon>
        <taxon>Nocardioidaceae</taxon>
        <taxon>Nocardioides</taxon>
    </lineage>
</organism>
<dbReference type="InterPro" id="IPR050679">
    <property type="entry name" value="Bact_HTH_transcr_reg"/>
</dbReference>
<dbReference type="PANTHER" id="PTHR44846">
    <property type="entry name" value="MANNOSYL-D-GLYCERATE TRANSPORT/METABOLISM SYSTEM REPRESSOR MNGR-RELATED"/>
    <property type="match status" value="1"/>
</dbReference>
<feature type="domain" description="HTH gntR-type" evidence="4">
    <location>
        <begin position="8"/>
        <end position="76"/>
    </location>
</feature>
<keyword evidence="1" id="KW-0805">Transcription regulation</keyword>
<dbReference type="RefSeq" id="WP_183548159.1">
    <property type="nucleotide sequence ID" value="NZ_BMQT01000010.1"/>
</dbReference>
<dbReference type="Gene3D" id="1.10.10.10">
    <property type="entry name" value="Winged helix-like DNA-binding domain superfamily/Winged helix DNA-binding domain"/>
    <property type="match status" value="1"/>
</dbReference>
<dbReference type="GO" id="GO:0003700">
    <property type="term" value="F:DNA-binding transcription factor activity"/>
    <property type="evidence" value="ECO:0007669"/>
    <property type="project" value="InterPro"/>
</dbReference>
<dbReference type="SUPFAM" id="SSF46785">
    <property type="entry name" value="Winged helix' DNA-binding domain"/>
    <property type="match status" value="1"/>
</dbReference>
<dbReference type="GO" id="GO:0003677">
    <property type="term" value="F:DNA binding"/>
    <property type="evidence" value="ECO:0007669"/>
    <property type="project" value="UniProtKB-KW"/>
</dbReference>